<reference evidence="3 4" key="1">
    <citation type="submission" date="2019-02" db="EMBL/GenBank/DDBJ databases">
        <title>Deep-cultivation of Planctomycetes and their phenomic and genomic characterization uncovers novel biology.</title>
        <authorList>
            <person name="Wiegand S."/>
            <person name="Jogler M."/>
            <person name="Boedeker C."/>
            <person name="Pinto D."/>
            <person name="Vollmers J."/>
            <person name="Rivas-Marin E."/>
            <person name="Kohn T."/>
            <person name="Peeters S.H."/>
            <person name="Heuer A."/>
            <person name="Rast P."/>
            <person name="Oberbeckmann S."/>
            <person name="Bunk B."/>
            <person name="Jeske O."/>
            <person name="Meyerdierks A."/>
            <person name="Storesund J.E."/>
            <person name="Kallscheuer N."/>
            <person name="Luecker S."/>
            <person name="Lage O.M."/>
            <person name="Pohl T."/>
            <person name="Merkel B.J."/>
            <person name="Hornburger P."/>
            <person name="Mueller R.-W."/>
            <person name="Bruemmer F."/>
            <person name="Labrenz M."/>
            <person name="Spormann A.M."/>
            <person name="Op Den Camp H."/>
            <person name="Overmann J."/>
            <person name="Amann R."/>
            <person name="Jetten M.S.M."/>
            <person name="Mascher T."/>
            <person name="Medema M.H."/>
            <person name="Devos D.P."/>
            <person name="Kaster A.-K."/>
            <person name="Ovreas L."/>
            <person name="Rohde M."/>
            <person name="Galperin M.Y."/>
            <person name="Jogler C."/>
        </authorList>
    </citation>
    <scope>NUCLEOTIDE SEQUENCE [LARGE SCALE GENOMIC DNA]</scope>
    <source>
        <strain evidence="3 4">KOR42</strain>
    </source>
</reference>
<comment type="caution">
    <text evidence="3">The sequence shown here is derived from an EMBL/GenBank/DDBJ whole genome shotgun (WGS) entry which is preliminary data.</text>
</comment>
<dbReference type="Proteomes" id="UP000317243">
    <property type="component" value="Unassembled WGS sequence"/>
</dbReference>
<dbReference type="GO" id="GO:0006310">
    <property type="term" value="P:DNA recombination"/>
    <property type="evidence" value="ECO:0007669"/>
    <property type="project" value="UniProtKB-KW"/>
</dbReference>
<sequence>MHLEAVERLIAWLEVAKIRDDLTGPMLRPVQTPRGRGRDGFRRRPLSTRAVERLVQRYVRDQKLDPAVTVHSFRVTALTTARERGADIIDLQDFAGHADPRTTLTYIRSRDRLSKSPAYVLNY</sequence>
<gene>
    <name evidence="3" type="ORF">KOR42_47640</name>
</gene>
<dbReference type="GO" id="GO:0015074">
    <property type="term" value="P:DNA integration"/>
    <property type="evidence" value="ECO:0007669"/>
    <property type="project" value="InterPro"/>
</dbReference>
<evidence type="ECO:0000259" key="2">
    <source>
        <dbReference type="PROSITE" id="PS51898"/>
    </source>
</evidence>
<dbReference type="InterPro" id="IPR011010">
    <property type="entry name" value="DNA_brk_join_enz"/>
</dbReference>
<keyword evidence="4" id="KW-1185">Reference proteome</keyword>
<feature type="domain" description="Tyr recombinase" evidence="2">
    <location>
        <begin position="1"/>
        <end position="120"/>
    </location>
</feature>
<protein>
    <submittedName>
        <fullName evidence="3">Site-specific tyrosine recombinase XerC</fullName>
    </submittedName>
</protein>
<dbReference type="SUPFAM" id="SSF56349">
    <property type="entry name" value="DNA breaking-rejoining enzymes"/>
    <property type="match status" value="1"/>
</dbReference>
<organism evidence="3 4">
    <name type="scientific">Thalassoglobus neptunius</name>
    <dbReference type="NCBI Taxonomy" id="1938619"/>
    <lineage>
        <taxon>Bacteria</taxon>
        <taxon>Pseudomonadati</taxon>
        <taxon>Planctomycetota</taxon>
        <taxon>Planctomycetia</taxon>
        <taxon>Planctomycetales</taxon>
        <taxon>Planctomycetaceae</taxon>
        <taxon>Thalassoglobus</taxon>
    </lineage>
</organism>
<proteinExistence type="predicted"/>
<dbReference type="GO" id="GO:0003677">
    <property type="term" value="F:DNA binding"/>
    <property type="evidence" value="ECO:0007669"/>
    <property type="project" value="InterPro"/>
</dbReference>
<evidence type="ECO:0000256" key="1">
    <source>
        <dbReference type="ARBA" id="ARBA00023172"/>
    </source>
</evidence>
<evidence type="ECO:0000313" key="3">
    <source>
        <dbReference type="EMBL" id="TWT41493.1"/>
    </source>
</evidence>
<accession>A0A5C5VTN7</accession>
<keyword evidence="1" id="KW-0233">DNA recombination</keyword>
<dbReference type="AlphaFoldDB" id="A0A5C5VTN7"/>
<evidence type="ECO:0000313" key="4">
    <source>
        <dbReference type="Proteomes" id="UP000317243"/>
    </source>
</evidence>
<name>A0A5C5VTN7_9PLAN</name>
<dbReference type="Gene3D" id="1.10.443.10">
    <property type="entry name" value="Intergrase catalytic core"/>
    <property type="match status" value="1"/>
</dbReference>
<dbReference type="EMBL" id="SIHI01000043">
    <property type="protein sequence ID" value="TWT41493.1"/>
    <property type="molecule type" value="Genomic_DNA"/>
</dbReference>
<dbReference type="InterPro" id="IPR002104">
    <property type="entry name" value="Integrase_catalytic"/>
</dbReference>
<dbReference type="PROSITE" id="PS51898">
    <property type="entry name" value="TYR_RECOMBINASE"/>
    <property type="match status" value="1"/>
</dbReference>
<dbReference type="Pfam" id="PF00589">
    <property type="entry name" value="Phage_integrase"/>
    <property type="match status" value="1"/>
</dbReference>
<dbReference type="InterPro" id="IPR013762">
    <property type="entry name" value="Integrase-like_cat_sf"/>
</dbReference>